<keyword evidence="3" id="KW-1185">Reference proteome</keyword>
<accession>A0A6G1EN79</accession>
<dbReference type="EMBL" id="SPHZ02000003">
    <property type="protein sequence ID" value="KAF0926083.1"/>
    <property type="molecule type" value="Genomic_DNA"/>
</dbReference>
<protein>
    <submittedName>
        <fullName evidence="2">Uncharacterized protein</fullName>
    </submittedName>
</protein>
<gene>
    <name evidence="2" type="ORF">E2562_021797</name>
</gene>
<evidence type="ECO:0000313" key="2">
    <source>
        <dbReference type="EMBL" id="KAF0926083.1"/>
    </source>
</evidence>
<comment type="caution">
    <text evidence="2">The sequence shown here is derived from an EMBL/GenBank/DDBJ whole genome shotgun (WGS) entry which is preliminary data.</text>
</comment>
<organism evidence="2 3">
    <name type="scientific">Oryza meyeriana var. granulata</name>
    <dbReference type="NCBI Taxonomy" id="110450"/>
    <lineage>
        <taxon>Eukaryota</taxon>
        <taxon>Viridiplantae</taxon>
        <taxon>Streptophyta</taxon>
        <taxon>Embryophyta</taxon>
        <taxon>Tracheophyta</taxon>
        <taxon>Spermatophyta</taxon>
        <taxon>Magnoliopsida</taxon>
        <taxon>Liliopsida</taxon>
        <taxon>Poales</taxon>
        <taxon>Poaceae</taxon>
        <taxon>BOP clade</taxon>
        <taxon>Oryzoideae</taxon>
        <taxon>Oryzeae</taxon>
        <taxon>Oryzinae</taxon>
        <taxon>Oryza</taxon>
        <taxon>Oryza meyeriana</taxon>
    </lineage>
</organism>
<name>A0A6G1EN79_9ORYZ</name>
<dbReference type="Proteomes" id="UP000479710">
    <property type="component" value="Unassembled WGS sequence"/>
</dbReference>
<evidence type="ECO:0000256" key="1">
    <source>
        <dbReference type="SAM" id="MobiDB-lite"/>
    </source>
</evidence>
<evidence type="ECO:0000313" key="3">
    <source>
        <dbReference type="Proteomes" id="UP000479710"/>
    </source>
</evidence>
<feature type="compositionally biased region" description="Pro residues" evidence="1">
    <location>
        <begin position="150"/>
        <end position="160"/>
    </location>
</feature>
<feature type="region of interest" description="Disordered" evidence="1">
    <location>
        <begin position="134"/>
        <end position="167"/>
    </location>
</feature>
<reference evidence="2 3" key="1">
    <citation type="submission" date="2019-11" db="EMBL/GenBank/DDBJ databases">
        <title>Whole genome sequence of Oryza granulata.</title>
        <authorList>
            <person name="Li W."/>
        </authorList>
    </citation>
    <scope>NUCLEOTIDE SEQUENCE [LARGE SCALE GENOMIC DNA]</scope>
    <source>
        <strain evidence="3">cv. Menghai</strain>
        <tissue evidence="2">Leaf</tissue>
    </source>
</reference>
<proteinExistence type="predicted"/>
<dbReference type="AlphaFoldDB" id="A0A6G1EN79"/>
<sequence>MALLRAHQALMDDIIAAEILLRLSPRVPHLRVPRVQAQTDELPEKWKGKGSVQNVEKLEAIVVDRANLGIFMIELKSKRAKKVAEGGKFYNIFPYMSFCTPDPLILRNPHRSLAAIAHPRRLATTCPMPLPPITRPPMPPPVLGASPQPRTVPPSPPTPPRSKTTSMPLTLYRRGCRLHLSGGHHRYLLP</sequence>